<dbReference type="AlphaFoldDB" id="A0A183E593"/>
<dbReference type="InterPro" id="IPR018792">
    <property type="entry name" value="NUPR1-like"/>
</dbReference>
<evidence type="ECO:0000313" key="4">
    <source>
        <dbReference type="WBParaSite" id="GPUH_0001615601-mRNA-1"/>
    </source>
</evidence>
<dbReference type="Proteomes" id="UP000271098">
    <property type="component" value="Unassembled WGS sequence"/>
</dbReference>
<keyword evidence="3" id="KW-1185">Reference proteome</keyword>
<dbReference type="OrthoDB" id="5839479at2759"/>
<dbReference type="EMBL" id="UYRT01083335">
    <property type="protein sequence ID" value="VDN27307.1"/>
    <property type="molecule type" value="Genomic_DNA"/>
</dbReference>
<dbReference type="WBParaSite" id="GPUH_0001615601-mRNA-1">
    <property type="protein sequence ID" value="GPUH_0001615601-mRNA-1"/>
    <property type="gene ID" value="GPUH_0001615601"/>
</dbReference>
<feature type="compositionally biased region" description="Basic and acidic residues" evidence="1">
    <location>
        <begin position="82"/>
        <end position="95"/>
    </location>
</feature>
<name>A0A183E593_9BILA</name>
<sequence length="95" mass="10480">MNDSLFVIVVSAVVKKMSSPSAEELAAEFEKGEAEVGKGGGKRSKCIFCTILRCLQAEQHEHKHPHPGNDTRKIVNYCVSGQEKRKEPPSNAKKE</sequence>
<evidence type="ECO:0000313" key="3">
    <source>
        <dbReference type="Proteomes" id="UP000271098"/>
    </source>
</evidence>
<feature type="region of interest" description="Disordered" evidence="1">
    <location>
        <begin position="60"/>
        <end position="95"/>
    </location>
</feature>
<reference evidence="4" key="1">
    <citation type="submission" date="2016-06" db="UniProtKB">
        <authorList>
            <consortium name="WormBaseParasite"/>
        </authorList>
    </citation>
    <scope>IDENTIFICATION</scope>
</reference>
<evidence type="ECO:0000313" key="2">
    <source>
        <dbReference type="EMBL" id="VDN27307.1"/>
    </source>
</evidence>
<organism evidence="4">
    <name type="scientific">Gongylonema pulchrum</name>
    <dbReference type="NCBI Taxonomy" id="637853"/>
    <lineage>
        <taxon>Eukaryota</taxon>
        <taxon>Metazoa</taxon>
        <taxon>Ecdysozoa</taxon>
        <taxon>Nematoda</taxon>
        <taxon>Chromadorea</taxon>
        <taxon>Rhabditida</taxon>
        <taxon>Spirurina</taxon>
        <taxon>Spiruromorpha</taxon>
        <taxon>Spiruroidea</taxon>
        <taxon>Gongylonematidae</taxon>
        <taxon>Gongylonema</taxon>
    </lineage>
</organism>
<proteinExistence type="predicted"/>
<dbReference type="Pfam" id="PF10195">
    <property type="entry name" value="Phospho_p8"/>
    <property type="match status" value="1"/>
</dbReference>
<evidence type="ECO:0000256" key="1">
    <source>
        <dbReference type="SAM" id="MobiDB-lite"/>
    </source>
</evidence>
<reference evidence="2 3" key="2">
    <citation type="submission" date="2018-11" db="EMBL/GenBank/DDBJ databases">
        <authorList>
            <consortium name="Pathogen Informatics"/>
        </authorList>
    </citation>
    <scope>NUCLEOTIDE SEQUENCE [LARGE SCALE GENOMIC DNA]</scope>
</reference>
<protein>
    <submittedName>
        <fullName evidence="4">C2H2-type domain-containing protein</fullName>
    </submittedName>
</protein>
<accession>A0A183E593</accession>
<gene>
    <name evidence="2" type="ORF">GPUH_LOCUS16133</name>
</gene>